<evidence type="ECO:0000256" key="1">
    <source>
        <dbReference type="SAM" id="Phobius"/>
    </source>
</evidence>
<feature type="transmembrane region" description="Helical" evidence="1">
    <location>
        <begin position="169"/>
        <end position="197"/>
    </location>
</feature>
<feature type="transmembrane region" description="Helical" evidence="1">
    <location>
        <begin position="22"/>
        <end position="44"/>
    </location>
</feature>
<organism evidence="2">
    <name type="scientific">Bradyrhizobium barranii subsp. barranii</name>
    <dbReference type="NCBI Taxonomy" id="2823807"/>
    <lineage>
        <taxon>Bacteria</taxon>
        <taxon>Pseudomonadati</taxon>
        <taxon>Pseudomonadota</taxon>
        <taxon>Alphaproteobacteria</taxon>
        <taxon>Hyphomicrobiales</taxon>
        <taxon>Nitrobacteraceae</taxon>
        <taxon>Bradyrhizobium</taxon>
        <taxon>Bradyrhizobium barranii</taxon>
    </lineage>
</organism>
<gene>
    <name evidence="2" type="ORF">G6321_02300</name>
</gene>
<reference evidence="2" key="1">
    <citation type="submission" date="2020-06" db="EMBL/GenBank/DDBJ databases">
        <title>Whole Genome Sequence of Bradyrhizobium sp. Strain 323S2.</title>
        <authorList>
            <person name="Bromfield E.S.P."/>
        </authorList>
    </citation>
    <scope>NUCLEOTIDE SEQUENCE [LARGE SCALE GENOMIC DNA]</scope>
    <source>
        <strain evidence="2">323S2</strain>
    </source>
</reference>
<feature type="transmembrane region" description="Helical" evidence="1">
    <location>
        <begin position="89"/>
        <end position="107"/>
    </location>
</feature>
<comment type="caution">
    <text evidence="2">The sequence shown here is derived from an EMBL/GenBank/DDBJ whole genome shotgun (WGS) entry which is preliminary data.</text>
</comment>
<keyword evidence="1" id="KW-0472">Membrane</keyword>
<feature type="transmembrane region" description="Helical" evidence="1">
    <location>
        <begin position="65"/>
        <end position="83"/>
    </location>
</feature>
<proteinExistence type="predicted"/>
<keyword evidence="1" id="KW-0812">Transmembrane</keyword>
<dbReference type="EMBL" id="JACBFH010000001">
    <property type="protein sequence ID" value="NYY87299.1"/>
    <property type="molecule type" value="Genomic_DNA"/>
</dbReference>
<protein>
    <recommendedName>
        <fullName evidence="3">Glycosyltransferase RgtA/B/C/D-like domain-containing protein</fullName>
    </recommendedName>
</protein>
<name>A0A7Z0Q5L1_9BRAD</name>
<keyword evidence="1" id="KW-1133">Transmembrane helix</keyword>
<feature type="transmembrane region" description="Helical" evidence="1">
    <location>
        <begin position="139"/>
        <end position="157"/>
    </location>
</feature>
<evidence type="ECO:0008006" key="3">
    <source>
        <dbReference type="Google" id="ProtNLM"/>
    </source>
</evidence>
<evidence type="ECO:0000313" key="2">
    <source>
        <dbReference type="EMBL" id="NYY87299.1"/>
    </source>
</evidence>
<sequence length="546" mass="59070">MYSNISITSLVSPSAAGRGSSAARALLTAAAISIGWTILLCSAFDPRWESNDDVTMSMVAHGYGIASYGSDLLFFSNVLWGSFVRSLPMIDGILGYSIATLLSMTLASGATAYFLLRLGVRPIVAILAVILVFMRPTLLPQFTVTAGLLAVSAVLGLQAYSRHGSVRDLVAACWLTFLAFLIRDLELALVMAVALPLLPWRKLADARPARWAAAGLVICIAGATITDERAYSSPEWQTFRQQNAARAPLTDFGAAKFILDRPELMDRHGVSANDVRMVSGWFFVDPQLSNPDLLRSLIGEIPAKTMVETNLASSLPVVNALPRSPELLALTCVGAFLLMVLLRPGLLFAWLLFYAAILIFAAIGRPPPVRVCFPPLALLTLAPLAMQSRLPQWRGIVLAAAVMAGAIFNGRYLIREADADNRAIELARHQKFSSSDSTFIWGDALPFEAVFPVFTREEEVRSIRFYGLGALTLAPFSVPTADEAANRGFLVRLRSEAGISLIAAPSQQALLNTYCMEHYGTPLRTQITSKGELWTIVNASCAAATE</sequence>
<feature type="transmembrane region" description="Helical" evidence="1">
    <location>
        <begin position="347"/>
        <end position="364"/>
    </location>
</feature>
<accession>A0A7Z0Q5L1</accession>
<dbReference type="AlphaFoldDB" id="A0A7Z0Q5L1"/>
<feature type="transmembrane region" description="Helical" evidence="1">
    <location>
        <begin position="396"/>
        <end position="414"/>
    </location>
</feature>
<feature type="transmembrane region" description="Helical" evidence="1">
    <location>
        <begin position="114"/>
        <end position="133"/>
    </location>
</feature>